<gene>
    <name evidence="1" type="ORF">PUN28_007439</name>
</gene>
<comment type="caution">
    <text evidence="1">The sequence shown here is derived from an EMBL/GenBank/DDBJ whole genome shotgun (WGS) entry which is preliminary data.</text>
</comment>
<dbReference type="Proteomes" id="UP001430953">
    <property type="component" value="Unassembled WGS sequence"/>
</dbReference>
<evidence type="ECO:0000313" key="1">
    <source>
        <dbReference type="EMBL" id="KAL0122737.1"/>
    </source>
</evidence>
<proteinExistence type="predicted"/>
<dbReference type="AlphaFoldDB" id="A0AAW2G880"/>
<sequence>MLTRSDDLQIYTKFISYLHNHLRTLCRSARYKTRRKKKFRGFIHRFFFEKRAKDIFYLFHHAEIVKWISKWIINQQPLLTIPL</sequence>
<keyword evidence="2" id="KW-1185">Reference proteome</keyword>
<protein>
    <submittedName>
        <fullName evidence="1">Uncharacterized protein</fullName>
    </submittedName>
</protein>
<organism evidence="1 2">
    <name type="scientific">Cardiocondyla obscurior</name>
    <dbReference type="NCBI Taxonomy" id="286306"/>
    <lineage>
        <taxon>Eukaryota</taxon>
        <taxon>Metazoa</taxon>
        <taxon>Ecdysozoa</taxon>
        <taxon>Arthropoda</taxon>
        <taxon>Hexapoda</taxon>
        <taxon>Insecta</taxon>
        <taxon>Pterygota</taxon>
        <taxon>Neoptera</taxon>
        <taxon>Endopterygota</taxon>
        <taxon>Hymenoptera</taxon>
        <taxon>Apocrita</taxon>
        <taxon>Aculeata</taxon>
        <taxon>Formicoidea</taxon>
        <taxon>Formicidae</taxon>
        <taxon>Myrmicinae</taxon>
        <taxon>Cardiocondyla</taxon>
    </lineage>
</organism>
<accession>A0AAW2G880</accession>
<name>A0AAW2G880_9HYME</name>
<dbReference type="EMBL" id="JADYXP020000006">
    <property type="protein sequence ID" value="KAL0122737.1"/>
    <property type="molecule type" value="Genomic_DNA"/>
</dbReference>
<reference evidence="1 2" key="1">
    <citation type="submission" date="2023-03" db="EMBL/GenBank/DDBJ databases">
        <title>High recombination rates correlate with genetic variation in Cardiocondyla obscurior ants.</title>
        <authorList>
            <person name="Errbii M."/>
        </authorList>
    </citation>
    <scope>NUCLEOTIDE SEQUENCE [LARGE SCALE GENOMIC DNA]</scope>
    <source>
        <strain evidence="1">Alpha-2009</strain>
        <tissue evidence="1">Whole body</tissue>
    </source>
</reference>
<evidence type="ECO:0000313" key="2">
    <source>
        <dbReference type="Proteomes" id="UP001430953"/>
    </source>
</evidence>